<evidence type="ECO:0008006" key="3">
    <source>
        <dbReference type="Google" id="ProtNLM"/>
    </source>
</evidence>
<sequence length="116" mass="13278">MFGVSCAPEMFQKFVEKLLLGCEGTENFIDDIISHGSDELEHDIQLDKGYLLRMLKENNVLLNHTKCIYKTNRIKFLGHQLTGKGVQPPEKYMKAIQTLKKPTNIEEIPRFLGLAI</sequence>
<dbReference type="EMBL" id="CAVLGL010000086">
    <property type="protein sequence ID" value="CAK1591197.1"/>
    <property type="molecule type" value="Genomic_DNA"/>
</dbReference>
<dbReference type="InterPro" id="IPR050951">
    <property type="entry name" value="Retrovirus_Pol_polyprotein"/>
</dbReference>
<accession>A0AAV1LAY9</accession>
<dbReference type="InterPro" id="IPR043128">
    <property type="entry name" value="Rev_trsase/Diguanyl_cyclase"/>
</dbReference>
<dbReference type="Gene3D" id="3.30.70.270">
    <property type="match status" value="1"/>
</dbReference>
<keyword evidence="2" id="KW-1185">Reference proteome</keyword>
<reference evidence="1 2" key="1">
    <citation type="submission" date="2023-11" db="EMBL/GenBank/DDBJ databases">
        <authorList>
            <person name="Hedman E."/>
            <person name="Englund M."/>
            <person name="Stromberg M."/>
            <person name="Nyberg Akerstrom W."/>
            <person name="Nylinder S."/>
            <person name="Jareborg N."/>
            <person name="Kallberg Y."/>
            <person name="Kronander E."/>
        </authorList>
    </citation>
    <scope>NUCLEOTIDE SEQUENCE [LARGE SCALE GENOMIC DNA]</scope>
</reference>
<proteinExistence type="predicted"/>
<dbReference type="PANTHER" id="PTHR37984">
    <property type="entry name" value="PROTEIN CBG26694"/>
    <property type="match status" value="1"/>
</dbReference>
<dbReference type="Proteomes" id="UP001314205">
    <property type="component" value="Unassembled WGS sequence"/>
</dbReference>
<gene>
    <name evidence="1" type="ORF">PARMNEM_LOCUS11466</name>
</gene>
<dbReference type="SUPFAM" id="SSF56672">
    <property type="entry name" value="DNA/RNA polymerases"/>
    <property type="match status" value="1"/>
</dbReference>
<dbReference type="AlphaFoldDB" id="A0AAV1LAY9"/>
<protein>
    <recommendedName>
        <fullName evidence="3">Reverse transcriptase</fullName>
    </recommendedName>
</protein>
<dbReference type="PANTHER" id="PTHR37984:SF5">
    <property type="entry name" value="PROTEIN NYNRIN-LIKE"/>
    <property type="match status" value="1"/>
</dbReference>
<name>A0AAV1LAY9_9NEOP</name>
<dbReference type="GO" id="GO:0071897">
    <property type="term" value="P:DNA biosynthetic process"/>
    <property type="evidence" value="ECO:0007669"/>
    <property type="project" value="UniProtKB-ARBA"/>
</dbReference>
<evidence type="ECO:0000313" key="2">
    <source>
        <dbReference type="Proteomes" id="UP001314205"/>
    </source>
</evidence>
<organism evidence="1 2">
    <name type="scientific">Parnassius mnemosyne</name>
    <name type="common">clouded apollo</name>
    <dbReference type="NCBI Taxonomy" id="213953"/>
    <lineage>
        <taxon>Eukaryota</taxon>
        <taxon>Metazoa</taxon>
        <taxon>Ecdysozoa</taxon>
        <taxon>Arthropoda</taxon>
        <taxon>Hexapoda</taxon>
        <taxon>Insecta</taxon>
        <taxon>Pterygota</taxon>
        <taxon>Neoptera</taxon>
        <taxon>Endopterygota</taxon>
        <taxon>Lepidoptera</taxon>
        <taxon>Glossata</taxon>
        <taxon>Ditrysia</taxon>
        <taxon>Papilionoidea</taxon>
        <taxon>Papilionidae</taxon>
        <taxon>Parnassiinae</taxon>
        <taxon>Parnassini</taxon>
        <taxon>Parnassius</taxon>
        <taxon>Driopa</taxon>
    </lineage>
</organism>
<dbReference type="InterPro" id="IPR043502">
    <property type="entry name" value="DNA/RNA_pol_sf"/>
</dbReference>
<evidence type="ECO:0000313" key="1">
    <source>
        <dbReference type="EMBL" id="CAK1591197.1"/>
    </source>
</evidence>
<comment type="caution">
    <text evidence="1">The sequence shown here is derived from an EMBL/GenBank/DDBJ whole genome shotgun (WGS) entry which is preliminary data.</text>
</comment>